<evidence type="ECO:0000256" key="1">
    <source>
        <dbReference type="SAM" id="MobiDB-lite"/>
    </source>
</evidence>
<sequence>MSLALNQAGSARSGCAQGRMAWRVRPSKPSKHEREDIILKECLRRLRVVRLGSSKTPEAQAYLKFQRELYTCLLYLHSRRAERMSARNRPSPTLKYRV</sequence>
<evidence type="ECO:0000313" key="2">
    <source>
        <dbReference type="EMBL" id="KAK8767221.1"/>
    </source>
</evidence>
<dbReference type="Proteomes" id="UP001321473">
    <property type="component" value="Unassembled WGS sequence"/>
</dbReference>
<organism evidence="2 3">
    <name type="scientific">Amblyomma americanum</name>
    <name type="common">Lone star tick</name>
    <dbReference type="NCBI Taxonomy" id="6943"/>
    <lineage>
        <taxon>Eukaryota</taxon>
        <taxon>Metazoa</taxon>
        <taxon>Ecdysozoa</taxon>
        <taxon>Arthropoda</taxon>
        <taxon>Chelicerata</taxon>
        <taxon>Arachnida</taxon>
        <taxon>Acari</taxon>
        <taxon>Parasitiformes</taxon>
        <taxon>Ixodida</taxon>
        <taxon>Ixodoidea</taxon>
        <taxon>Ixodidae</taxon>
        <taxon>Amblyomminae</taxon>
        <taxon>Amblyomma</taxon>
    </lineage>
</organism>
<evidence type="ECO:0000313" key="3">
    <source>
        <dbReference type="Proteomes" id="UP001321473"/>
    </source>
</evidence>
<gene>
    <name evidence="2" type="ORF">V5799_005999</name>
</gene>
<name>A0AAQ4DXN1_AMBAM</name>
<dbReference type="AlphaFoldDB" id="A0AAQ4DXN1"/>
<reference evidence="2 3" key="1">
    <citation type="journal article" date="2023" name="Arcadia Sci">
        <title>De novo assembly of a long-read Amblyomma americanum tick genome.</title>
        <authorList>
            <person name="Chou S."/>
            <person name="Poskanzer K.E."/>
            <person name="Rollins M."/>
            <person name="Thuy-Boun P.S."/>
        </authorList>
    </citation>
    <scope>NUCLEOTIDE SEQUENCE [LARGE SCALE GENOMIC DNA]</scope>
    <source>
        <strain evidence="2">F_SG_1</strain>
        <tissue evidence="2">Salivary glands</tissue>
    </source>
</reference>
<accession>A0AAQ4DXN1</accession>
<feature type="region of interest" description="Disordered" evidence="1">
    <location>
        <begin position="1"/>
        <end position="28"/>
    </location>
</feature>
<proteinExistence type="predicted"/>
<feature type="compositionally biased region" description="Polar residues" evidence="1">
    <location>
        <begin position="1"/>
        <end position="10"/>
    </location>
</feature>
<dbReference type="EMBL" id="JARKHS020025640">
    <property type="protein sequence ID" value="KAK8767221.1"/>
    <property type="molecule type" value="Genomic_DNA"/>
</dbReference>
<keyword evidence="3" id="KW-1185">Reference proteome</keyword>
<protein>
    <submittedName>
        <fullName evidence="2">Uncharacterized protein</fullName>
    </submittedName>
</protein>
<comment type="caution">
    <text evidence="2">The sequence shown here is derived from an EMBL/GenBank/DDBJ whole genome shotgun (WGS) entry which is preliminary data.</text>
</comment>